<organism evidence="1 2">
    <name type="scientific">Mycoplasma haemocanis (strain Illinois)</name>
    <dbReference type="NCBI Taxonomy" id="1111676"/>
    <lineage>
        <taxon>Bacteria</taxon>
        <taxon>Bacillati</taxon>
        <taxon>Mycoplasmatota</taxon>
        <taxon>Mollicutes</taxon>
        <taxon>Mycoplasmataceae</taxon>
        <taxon>Mycoplasma</taxon>
    </lineage>
</organism>
<evidence type="ECO:0000313" key="2">
    <source>
        <dbReference type="Proteomes" id="UP000009135"/>
    </source>
</evidence>
<dbReference type="STRING" id="1111676.MHC_00870"/>
<dbReference type="AlphaFoldDB" id="H6N5T0"/>
<dbReference type="OrthoDB" id="9828538at2"/>
<dbReference type="KEGG" id="mhe:MHC_00870"/>
<sequence>MSAKLSLLTGLGASVGGVGVWGIYKLTNPKNEVKTFTDEEYQLIFKKFKSESTFITSLQTKIPTITNSSTNIEGGKATKAWCVGNDSLNAKKWCIQLPKTIREKINKSLVTDWAAKVKSIKDTDKPNLLNDLKTIKSDLSAVSEDENSRNALKGWCESKLDTRLINDDGDAIYTKVEARCLEK</sequence>
<dbReference type="HOGENOM" id="CLU_1466684_0_0_14"/>
<keyword evidence="2" id="KW-1185">Reference proteome</keyword>
<name>H6N5T0_MYCHN</name>
<gene>
    <name evidence="1" type="ordered locus">MHC_00870</name>
</gene>
<evidence type="ECO:0000313" key="1">
    <source>
        <dbReference type="EMBL" id="AEW45040.1"/>
    </source>
</evidence>
<accession>H6N5T0</accession>
<reference evidence="1 2" key="1">
    <citation type="journal article" date="2012" name="J. Bacteriol.">
        <title>Complete genome sequence of Mycoplasma haemocanis strain Illinois.</title>
        <authorList>
            <person name="do Nascimento N.C."/>
            <person name="Guimaraes A.M."/>
            <person name="Santos A.P."/>
            <person name="Sanmiguel P.J."/>
            <person name="Messick J.B."/>
        </authorList>
    </citation>
    <scope>NUCLEOTIDE SEQUENCE [LARGE SCALE GENOMIC DNA]</scope>
    <source>
        <strain evidence="1 2">Illinois</strain>
    </source>
</reference>
<protein>
    <submittedName>
        <fullName evidence="1">Uncharacterized protein</fullName>
    </submittedName>
</protein>
<dbReference type="EMBL" id="CP003199">
    <property type="protein sequence ID" value="AEW45040.1"/>
    <property type="molecule type" value="Genomic_DNA"/>
</dbReference>
<proteinExistence type="predicted"/>
<dbReference type="Proteomes" id="UP000009135">
    <property type="component" value="Chromosome"/>
</dbReference>